<gene>
    <name evidence="2" type="ORF">QCA50_015063</name>
</gene>
<dbReference type="Proteomes" id="UP001385951">
    <property type="component" value="Unassembled WGS sequence"/>
</dbReference>
<feature type="domain" description="BTB" evidence="1">
    <location>
        <begin position="41"/>
        <end position="113"/>
    </location>
</feature>
<dbReference type="Gene3D" id="3.30.710.10">
    <property type="entry name" value="Potassium Channel Kv1.1, Chain A"/>
    <property type="match status" value="1"/>
</dbReference>
<proteinExistence type="predicted"/>
<dbReference type="AlphaFoldDB" id="A0AAW0FLR8"/>
<sequence length="271" mass="30594">MIKRSLALSSSQLAILRNLISIANIANMAKIALSPFDAQDADVVLRSSDPEPTDFRVYKNILSLSSSFWRTAFQLPQTAQDSLVEETKDEDNRPIIAMSEAAIIIDRLLRFLYPCDDPSFESIDDFKGVIEVAYKYDMLSSLATLRRTLISPSFLSVRIYAIALHYSLHNEAKEAARYALKTNVVDVESHDELDQITGRDFQRLVQYHRIQGKEALKLLNSRWSLCVETSCRSWVNNFRTKATPVLTDEPDGATIFSSEFLLGVNGSMFPD</sequence>
<accession>A0AAW0FLR8</accession>
<evidence type="ECO:0000313" key="3">
    <source>
        <dbReference type="Proteomes" id="UP001385951"/>
    </source>
</evidence>
<name>A0AAW0FLR8_9APHY</name>
<comment type="caution">
    <text evidence="2">The sequence shown here is derived from an EMBL/GenBank/DDBJ whole genome shotgun (WGS) entry which is preliminary data.</text>
</comment>
<reference evidence="2 3" key="1">
    <citation type="submission" date="2022-09" db="EMBL/GenBank/DDBJ databases">
        <authorList>
            <person name="Palmer J.M."/>
        </authorList>
    </citation>
    <scope>NUCLEOTIDE SEQUENCE [LARGE SCALE GENOMIC DNA]</scope>
    <source>
        <strain evidence="2 3">DSM 7382</strain>
    </source>
</reference>
<keyword evidence="3" id="KW-1185">Reference proteome</keyword>
<dbReference type="InterPro" id="IPR000210">
    <property type="entry name" value="BTB/POZ_dom"/>
</dbReference>
<protein>
    <recommendedName>
        <fullName evidence="1">BTB domain-containing protein</fullName>
    </recommendedName>
</protein>
<evidence type="ECO:0000313" key="2">
    <source>
        <dbReference type="EMBL" id="KAK7681716.1"/>
    </source>
</evidence>
<evidence type="ECO:0000259" key="1">
    <source>
        <dbReference type="PROSITE" id="PS50097"/>
    </source>
</evidence>
<dbReference type="InterPro" id="IPR011333">
    <property type="entry name" value="SKP1/BTB/POZ_sf"/>
</dbReference>
<dbReference type="EMBL" id="JASBNA010000039">
    <property type="protein sequence ID" value="KAK7681716.1"/>
    <property type="molecule type" value="Genomic_DNA"/>
</dbReference>
<organism evidence="2 3">
    <name type="scientific">Cerrena zonata</name>
    <dbReference type="NCBI Taxonomy" id="2478898"/>
    <lineage>
        <taxon>Eukaryota</taxon>
        <taxon>Fungi</taxon>
        <taxon>Dikarya</taxon>
        <taxon>Basidiomycota</taxon>
        <taxon>Agaricomycotina</taxon>
        <taxon>Agaricomycetes</taxon>
        <taxon>Polyporales</taxon>
        <taxon>Cerrenaceae</taxon>
        <taxon>Cerrena</taxon>
    </lineage>
</organism>
<dbReference type="PROSITE" id="PS50097">
    <property type="entry name" value="BTB"/>
    <property type="match status" value="1"/>
</dbReference>